<accession>A0A3S3WCS4</accession>
<evidence type="ECO:0000313" key="3">
    <source>
        <dbReference type="Proteomes" id="UP000286701"/>
    </source>
</evidence>
<dbReference type="AlphaFoldDB" id="A0A3S3WCS4"/>
<sequence>MTKSAIVFTQQNEGNAAGKELGEKIIEKLVDKTPNVVIVFASSVYDYAALLRSIKETCIPGILVGSSSAGEFTSNDFGTNSACAIALYSTELQFRAGIGEAITASRDKVADELLNVLSPVHDYQYQYYSAMVFADALSGFTDELIELLTEKTTGKYQFFGGGAGDNANFQKTHVFYDTEAYTDAAVILEILSNKPIGVGAAHGWKPVGSRMRVTETDGMKLVSLNGRSAVELFKDHA</sequence>
<organism evidence="2 3">
    <name type="scientific">Mucilaginibacter gilvus</name>
    <dbReference type="NCBI Taxonomy" id="2305909"/>
    <lineage>
        <taxon>Bacteria</taxon>
        <taxon>Pseudomonadati</taxon>
        <taxon>Bacteroidota</taxon>
        <taxon>Sphingobacteriia</taxon>
        <taxon>Sphingobacteriales</taxon>
        <taxon>Sphingobacteriaceae</taxon>
        <taxon>Mucilaginibacter</taxon>
    </lineage>
</organism>
<dbReference type="EMBL" id="SBIW01000003">
    <property type="protein sequence ID" value="RWY53866.1"/>
    <property type="molecule type" value="Genomic_DNA"/>
</dbReference>
<evidence type="ECO:0000259" key="1">
    <source>
        <dbReference type="SMART" id="SM00897"/>
    </source>
</evidence>
<dbReference type="PANTHER" id="PTHR40252:SF2">
    <property type="entry name" value="BLR0328 PROTEIN"/>
    <property type="match status" value="1"/>
</dbReference>
<proteinExistence type="predicted"/>
<name>A0A3S3WCS4_9SPHI</name>
<evidence type="ECO:0000313" key="2">
    <source>
        <dbReference type="EMBL" id="RWY53866.1"/>
    </source>
</evidence>
<protein>
    <recommendedName>
        <fullName evidence="1">FIST domain-containing protein</fullName>
    </recommendedName>
</protein>
<feature type="domain" description="FIST" evidence="1">
    <location>
        <begin position="33"/>
        <end position="228"/>
    </location>
</feature>
<dbReference type="Proteomes" id="UP000286701">
    <property type="component" value="Unassembled WGS sequence"/>
</dbReference>
<dbReference type="Pfam" id="PF08495">
    <property type="entry name" value="FIST"/>
    <property type="match status" value="1"/>
</dbReference>
<reference evidence="2 3" key="1">
    <citation type="submission" date="2019-01" db="EMBL/GenBank/DDBJ databases">
        <title>Mucilaginibacter antarcticum sp. nov., isolated from antarctic soil.</title>
        <authorList>
            <person name="Yan Y.-Q."/>
            <person name="Du Z.-J."/>
        </authorList>
    </citation>
    <scope>NUCLEOTIDE SEQUENCE [LARGE SCALE GENOMIC DNA]</scope>
    <source>
        <strain evidence="2 3">F01003</strain>
    </source>
</reference>
<dbReference type="RefSeq" id="WP_128533299.1">
    <property type="nucleotide sequence ID" value="NZ_SBIW01000003.1"/>
</dbReference>
<dbReference type="PANTHER" id="PTHR40252">
    <property type="entry name" value="BLR0328 PROTEIN"/>
    <property type="match status" value="1"/>
</dbReference>
<dbReference type="OrthoDB" id="378730at2"/>
<comment type="caution">
    <text evidence="2">The sequence shown here is derived from an EMBL/GenBank/DDBJ whole genome shotgun (WGS) entry which is preliminary data.</text>
</comment>
<dbReference type="InterPro" id="IPR013702">
    <property type="entry name" value="FIST_domain_N"/>
</dbReference>
<keyword evidence="3" id="KW-1185">Reference proteome</keyword>
<dbReference type="SMART" id="SM00897">
    <property type="entry name" value="FIST"/>
    <property type="match status" value="1"/>
</dbReference>
<gene>
    <name evidence="2" type="ORF">EPL05_07305</name>
</gene>